<dbReference type="InterPro" id="IPR029054">
    <property type="entry name" value="dUTPase-like"/>
</dbReference>
<evidence type="ECO:0000256" key="1">
    <source>
        <dbReference type="ARBA" id="ARBA00006581"/>
    </source>
</evidence>
<evidence type="ECO:0000259" key="6">
    <source>
        <dbReference type="Pfam" id="PF00692"/>
    </source>
</evidence>
<dbReference type="InterPro" id="IPR033704">
    <property type="entry name" value="dUTPase_trimeric"/>
</dbReference>
<dbReference type="NCBIfam" id="NF001862">
    <property type="entry name" value="PRK00601.1"/>
    <property type="match status" value="1"/>
</dbReference>
<dbReference type="CDD" id="cd07557">
    <property type="entry name" value="trimeric_dUTPase"/>
    <property type="match status" value="1"/>
</dbReference>
<dbReference type="RefSeq" id="WP_264852355.1">
    <property type="nucleotide sequence ID" value="NZ_BRXR01000002.1"/>
</dbReference>
<comment type="catalytic activity">
    <reaction evidence="5">
        <text>dUTP + H2O = dUMP + diphosphate + H(+)</text>
        <dbReference type="Rhea" id="RHEA:10248"/>
        <dbReference type="ChEBI" id="CHEBI:15377"/>
        <dbReference type="ChEBI" id="CHEBI:15378"/>
        <dbReference type="ChEBI" id="CHEBI:33019"/>
        <dbReference type="ChEBI" id="CHEBI:61555"/>
        <dbReference type="ChEBI" id="CHEBI:246422"/>
        <dbReference type="EC" id="3.6.1.23"/>
    </reaction>
</comment>
<evidence type="ECO:0000256" key="3">
    <source>
        <dbReference type="ARBA" id="ARBA00022801"/>
    </source>
</evidence>
<evidence type="ECO:0000313" key="8">
    <source>
        <dbReference type="Proteomes" id="UP001208567"/>
    </source>
</evidence>
<reference evidence="7 8" key="1">
    <citation type="journal article" date="2024" name="Int. J. Syst. Evol. Microbiol.">
        <title>Clostridium omnivorum sp. nov., isolated from anoxic soil under the treatment of reductive soil disinfestation.</title>
        <authorList>
            <person name="Ueki A."/>
            <person name="Tonouchi A."/>
            <person name="Kaku N."/>
            <person name="Honma S."/>
            <person name="Ueki K."/>
        </authorList>
    </citation>
    <scope>NUCLEOTIDE SEQUENCE [LARGE SCALE GENOMIC DNA]</scope>
    <source>
        <strain evidence="7 8">E14</strain>
    </source>
</reference>
<dbReference type="PANTHER" id="PTHR11241">
    <property type="entry name" value="DEOXYURIDINE 5'-TRIPHOSPHATE NUCLEOTIDOHYDROLASE"/>
    <property type="match status" value="1"/>
</dbReference>
<dbReference type="Proteomes" id="UP001208567">
    <property type="component" value="Unassembled WGS sequence"/>
</dbReference>
<keyword evidence="4" id="KW-0546">Nucleotide metabolism</keyword>
<evidence type="ECO:0000256" key="4">
    <source>
        <dbReference type="ARBA" id="ARBA00023080"/>
    </source>
</evidence>
<dbReference type="Gene3D" id="2.70.40.10">
    <property type="match status" value="1"/>
</dbReference>
<proteinExistence type="inferred from homology"/>
<keyword evidence="3" id="KW-0378">Hydrolase</keyword>
<dbReference type="EC" id="3.6.1.23" evidence="2"/>
<dbReference type="Pfam" id="PF00692">
    <property type="entry name" value="dUTPase"/>
    <property type="match status" value="1"/>
</dbReference>
<dbReference type="InterPro" id="IPR008181">
    <property type="entry name" value="dUTPase"/>
</dbReference>
<dbReference type="InterPro" id="IPR036157">
    <property type="entry name" value="dUTPase-like_sf"/>
</dbReference>
<dbReference type="EMBL" id="BRXR01000002">
    <property type="protein sequence ID" value="GLC32895.1"/>
    <property type="molecule type" value="Genomic_DNA"/>
</dbReference>
<dbReference type="NCBIfam" id="TIGR00576">
    <property type="entry name" value="dut"/>
    <property type="match status" value="1"/>
</dbReference>
<evidence type="ECO:0000313" key="7">
    <source>
        <dbReference type="EMBL" id="GLC32895.1"/>
    </source>
</evidence>
<comment type="caution">
    <text evidence="7">The sequence shown here is derived from an EMBL/GenBank/DDBJ whole genome shotgun (WGS) entry which is preliminary data.</text>
</comment>
<keyword evidence="8" id="KW-1185">Reference proteome</keyword>
<protein>
    <recommendedName>
        <fullName evidence="2">dUTP diphosphatase</fullName>
        <ecNumber evidence="2">3.6.1.23</ecNumber>
    </recommendedName>
</protein>
<sequence length="137" mass="14944">MKVKLIDKNCILTKGHITDAGWDLKTRESKVLEPLEVYTLPVGVCVQLPKGFSGDVRPRSGLNSKGIVVLYGTADFGYTGEIKVTLINLSGKPYQINQYDRIAQLVINKIDNDANLEIVEELSCSSRGANGFGSTGR</sequence>
<dbReference type="PANTHER" id="PTHR11241:SF0">
    <property type="entry name" value="DEOXYURIDINE 5'-TRIPHOSPHATE NUCLEOTIDOHYDROLASE"/>
    <property type="match status" value="1"/>
</dbReference>
<accession>A0ABQ5NCA8</accession>
<organism evidence="7 8">
    <name type="scientific">Clostridium omnivorum</name>
    <dbReference type="NCBI Taxonomy" id="1604902"/>
    <lineage>
        <taxon>Bacteria</taxon>
        <taxon>Bacillati</taxon>
        <taxon>Bacillota</taxon>
        <taxon>Clostridia</taxon>
        <taxon>Eubacteriales</taxon>
        <taxon>Clostridiaceae</taxon>
        <taxon>Clostridium</taxon>
    </lineage>
</organism>
<gene>
    <name evidence="7" type="primary">dut_2</name>
    <name evidence="7" type="ORF">bsdE14_43050</name>
</gene>
<feature type="domain" description="dUTPase-like" evidence="6">
    <location>
        <begin position="11"/>
        <end position="136"/>
    </location>
</feature>
<comment type="similarity">
    <text evidence="1">Belongs to the dUTPase family.</text>
</comment>
<dbReference type="SUPFAM" id="SSF51283">
    <property type="entry name" value="dUTPase-like"/>
    <property type="match status" value="1"/>
</dbReference>
<name>A0ABQ5NCA8_9CLOT</name>
<evidence type="ECO:0000256" key="2">
    <source>
        <dbReference type="ARBA" id="ARBA00012379"/>
    </source>
</evidence>
<evidence type="ECO:0000256" key="5">
    <source>
        <dbReference type="ARBA" id="ARBA00047686"/>
    </source>
</evidence>